<dbReference type="SUPFAM" id="SSF53738">
    <property type="entry name" value="Phosphoglucomutase, first 3 domains"/>
    <property type="match status" value="3"/>
</dbReference>
<keyword evidence="4" id="KW-0479">Metal-binding</keyword>
<dbReference type="InterPro" id="IPR036900">
    <property type="entry name" value="A-D-PHexomutase_C_sf"/>
</dbReference>
<dbReference type="AlphaFoldDB" id="A0AAD8Y1H9"/>
<evidence type="ECO:0000259" key="8">
    <source>
        <dbReference type="Pfam" id="PF02879"/>
    </source>
</evidence>
<feature type="domain" description="Alpha-D-phosphohexomutase alpha/beta/alpha" evidence="7">
    <location>
        <begin position="55"/>
        <end position="203"/>
    </location>
</feature>
<evidence type="ECO:0000256" key="5">
    <source>
        <dbReference type="ARBA" id="ARBA00022842"/>
    </source>
</evidence>
<keyword evidence="6 10" id="KW-0413">Isomerase</keyword>
<feature type="domain" description="Alpha-D-phosphohexomutase alpha/beta/alpha" evidence="8">
    <location>
        <begin position="266"/>
        <end position="348"/>
    </location>
</feature>
<dbReference type="PANTHER" id="PTHR45745">
    <property type="entry name" value="PHOSPHOMANNOMUTASE 45A"/>
    <property type="match status" value="1"/>
</dbReference>
<dbReference type="InterPro" id="IPR005844">
    <property type="entry name" value="A-D-PHexomutase_a/b/a-I"/>
</dbReference>
<keyword evidence="11" id="KW-1185">Reference proteome</keyword>
<evidence type="ECO:0000256" key="1">
    <source>
        <dbReference type="ARBA" id="ARBA00001946"/>
    </source>
</evidence>
<dbReference type="Pfam" id="PF02879">
    <property type="entry name" value="PGM_PMM_II"/>
    <property type="match status" value="1"/>
</dbReference>
<dbReference type="SUPFAM" id="SSF55957">
    <property type="entry name" value="Phosphoglucomutase, C-terminal domain"/>
    <property type="match status" value="1"/>
</dbReference>
<evidence type="ECO:0000256" key="2">
    <source>
        <dbReference type="ARBA" id="ARBA00010231"/>
    </source>
</evidence>
<sequence length="622" mass="67730">MASDALLHAKEWSLNDPNPATVAYVKALITKAENGGDQAVQELQCLFPPNNTQRIGFGTAGLRSSMSPGPLGMNDLVVIQTAQGLASYLLHCRQQSKDTNPITAVVGYDHRAHSAFSLSSKQFAMYTKLVFESKGITCTLLDGYVATPILAFAVCNIAASVGIMVTASHNPKQDDGYKVYWKDGCQIRPPVDAEIASAIIEKENLLPWVDYGEQLRTFAKANGGGDCYGLSDPEQTRLIEDAYYQAIRDSGLVVGIDGTSDCQPPSFAYTAMHGVGLPYAKRSFSTFGLPPFLPVPSQQHPDANFTTVPFPNPEEKGALDEAMAFAKEHGCDIVLANDPDADRLGVAEFNKVDGKWTVFTGDQIGSLLGHWLWETIGKNSEQPVAMCASTVSSKIISAMGQTEGFLFEETLTGFKWIGSRALSLQNEGYRVLLGYEEAIGFSCGGIIPDKDGISALGVIATMAHAFYAKGKTLTSHLQEIYLLYGEFCSDNGYFRCDDPAIVKKIMEQMRNGGKYFDRVGTYEVDSVRDLGSPGYDSQAADKKPTLPTSSSSPMITFRFKNGCVAQFRASGTEPKFKYYIELRGQPGENREEVSKRLDTMVKVILEELLHPSENGLITPSSL</sequence>
<evidence type="ECO:0000259" key="9">
    <source>
        <dbReference type="Pfam" id="PF02880"/>
    </source>
</evidence>
<dbReference type="GO" id="GO:0006166">
    <property type="term" value="P:purine ribonucleoside salvage"/>
    <property type="evidence" value="ECO:0007669"/>
    <property type="project" value="TreeGrafter"/>
</dbReference>
<evidence type="ECO:0000313" key="10">
    <source>
        <dbReference type="EMBL" id="KAK1737105.1"/>
    </source>
</evidence>
<organism evidence="10 11">
    <name type="scientific">Skeletonema marinoi</name>
    <dbReference type="NCBI Taxonomy" id="267567"/>
    <lineage>
        <taxon>Eukaryota</taxon>
        <taxon>Sar</taxon>
        <taxon>Stramenopiles</taxon>
        <taxon>Ochrophyta</taxon>
        <taxon>Bacillariophyta</taxon>
        <taxon>Coscinodiscophyceae</taxon>
        <taxon>Thalassiosirophycidae</taxon>
        <taxon>Thalassiosirales</taxon>
        <taxon>Skeletonemataceae</taxon>
        <taxon>Skeletonema</taxon>
        <taxon>Skeletonema marinoi-dohrnii complex</taxon>
    </lineage>
</organism>
<comment type="similarity">
    <text evidence="2">Belongs to the phosphohexose mutase family.</text>
</comment>
<evidence type="ECO:0000256" key="6">
    <source>
        <dbReference type="ARBA" id="ARBA00023235"/>
    </source>
</evidence>
<dbReference type="GO" id="GO:0005975">
    <property type="term" value="P:carbohydrate metabolic process"/>
    <property type="evidence" value="ECO:0007669"/>
    <property type="project" value="InterPro"/>
</dbReference>
<dbReference type="InterPro" id="IPR016066">
    <property type="entry name" value="A-D-PHexomutase_CS"/>
</dbReference>
<keyword evidence="3" id="KW-0597">Phosphoprotein</keyword>
<evidence type="ECO:0000256" key="3">
    <source>
        <dbReference type="ARBA" id="ARBA00022553"/>
    </source>
</evidence>
<dbReference type="Gene3D" id="3.40.120.10">
    <property type="entry name" value="Alpha-D-Glucose-1,6-Bisphosphate, subunit A, domain 3"/>
    <property type="match status" value="3"/>
</dbReference>
<evidence type="ECO:0000313" key="11">
    <source>
        <dbReference type="Proteomes" id="UP001224775"/>
    </source>
</evidence>
<proteinExistence type="inferred from homology"/>
<dbReference type="PANTHER" id="PTHR45745:SF1">
    <property type="entry name" value="PHOSPHOGLUCOMUTASE 2B-RELATED"/>
    <property type="match status" value="1"/>
</dbReference>
<dbReference type="CDD" id="cd05799">
    <property type="entry name" value="PGM2"/>
    <property type="match status" value="1"/>
</dbReference>
<comment type="cofactor">
    <cofactor evidence="1">
        <name>Mg(2+)</name>
        <dbReference type="ChEBI" id="CHEBI:18420"/>
    </cofactor>
</comment>
<dbReference type="GO" id="GO:0004614">
    <property type="term" value="F:phosphoglucomutase activity"/>
    <property type="evidence" value="ECO:0007669"/>
    <property type="project" value="UniProtKB-EC"/>
</dbReference>
<dbReference type="GO" id="GO:0008973">
    <property type="term" value="F:phosphopentomutase activity"/>
    <property type="evidence" value="ECO:0007669"/>
    <property type="project" value="TreeGrafter"/>
</dbReference>
<dbReference type="InterPro" id="IPR005846">
    <property type="entry name" value="A-D-PHexomutase_a/b/a-III"/>
</dbReference>
<accession>A0AAD8Y1H9</accession>
<feature type="domain" description="Alpha-D-phosphohexomutase alpha/beta/alpha" evidence="9">
    <location>
        <begin position="360"/>
        <end position="481"/>
    </location>
</feature>
<comment type="caution">
    <text evidence="10">The sequence shown here is derived from an EMBL/GenBank/DDBJ whole genome shotgun (WGS) entry which is preliminary data.</text>
</comment>
<dbReference type="EMBL" id="JATAAI010000026">
    <property type="protein sequence ID" value="KAK1737105.1"/>
    <property type="molecule type" value="Genomic_DNA"/>
</dbReference>
<dbReference type="Proteomes" id="UP001224775">
    <property type="component" value="Unassembled WGS sequence"/>
</dbReference>
<dbReference type="Pfam" id="PF02880">
    <property type="entry name" value="PGM_PMM_III"/>
    <property type="match status" value="1"/>
</dbReference>
<dbReference type="InterPro" id="IPR005845">
    <property type="entry name" value="A-D-PHexomutase_a/b/a-II"/>
</dbReference>
<evidence type="ECO:0000256" key="4">
    <source>
        <dbReference type="ARBA" id="ARBA00022723"/>
    </source>
</evidence>
<protein>
    <submittedName>
        <fullName evidence="10">Phosphoglucomutase 2-like protein</fullName>
        <ecNumber evidence="10">5.4.2.2</ecNumber>
    </submittedName>
</protein>
<name>A0AAD8Y1H9_9STRA</name>
<keyword evidence="5" id="KW-0460">Magnesium</keyword>
<dbReference type="PROSITE" id="PS00710">
    <property type="entry name" value="PGM_PMM"/>
    <property type="match status" value="1"/>
</dbReference>
<evidence type="ECO:0000259" key="7">
    <source>
        <dbReference type="Pfam" id="PF02878"/>
    </source>
</evidence>
<dbReference type="GO" id="GO:0000287">
    <property type="term" value="F:magnesium ion binding"/>
    <property type="evidence" value="ECO:0007669"/>
    <property type="project" value="InterPro"/>
</dbReference>
<gene>
    <name evidence="10" type="ORF">QTG54_011972</name>
</gene>
<dbReference type="InterPro" id="IPR016055">
    <property type="entry name" value="A-D-PHexomutase_a/b/a-I/II/III"/>
</dbReference>
<reference evidence="10" key="1">
    <citation type="submission" date="2023-06" db="EMBL/GenBank/DDBJ databases">
        <title>Survivors Of The Sea: Transcriptome response of Skeletonema marinoi to long-term dormancy.</title>
        <authorList>
            <person name="Pinder M.I.M."/>
            <person name="Kourtchenko O."/>
            <person name="Robertson E.K."/>
            <person name="Larsson T."/>
            <person name="Maumus F."/>
            <person name="Osuna-Cruz C.M."/>
            <person name="Vancaester E."/>
            <person name="Stenow R."/>
            <person name="Vandepoele K."/>
            <person name="Ploug H."/>
            <person name="Bruchert V."/>
            <person name="Godhe A."/>
            <person name="Topel M."/>
        </authorList>
    </citation>
    <scope>NUCLEOTIDE SEQUENCE</scope>
    <source>
        <strain evidence="10">R05AC</strain>
    </source>
</reference>
<dbReference type="GO" id="GO:0005634">
    <property type="term" value="C:nucleus"/>
    <property type="evidence" value="ECO:0007669"/>
    <property type="project" value="TreeGrafter"/>
</dbReference>
<dbReference type="EC" id="5.4.2.2" evidence="10"/>
<dbReference type="Pfam" id="PF02878">
    <property type="entry name" value="PGM_PMM_I"/>
    <property type="match status" value="1"/>
</dbReference>